<reference evidence="3 4" key="1">
    <citation type="journal article" date="2016" name="Mol. Biol. Evol.">
        <title>Comparative Genomics of Early-Diverging Mushroom-Forming Fungi Provides Insights into the Origins of Lignocellulose Decay Capabilities.</title>
        <authorList>
            <person name="Nagy L.G."/>
            <person name="Riley R."/>
            <person name="Tritt A."/>
            <person name="Adam C."/>
            <person name="Daum C."/>
            <person name="Floudas D."/>
            <person name="Sun H."/>
            <person name="Yadav J.S."/>
            <person name="Pangilinan J."/>
            <person name="Larsson K.H."/>
            <person name="Matsuura K."/>
            <person name="Barry K."/>
            <person name="Labutti K."/>
            <person name="Kuo R."/>
            <person name="Ohm R.A."/>
            <person name="Bhattacharya S.S."/>
            <person name="Shirouzu T."/>
            <person name="Yoshinaga Y."/>
            <person name="Martin F.M."/>
            <person name="Grigoriev I.V."/>
            <person name="Hibbett D.S."/>
        </authorList>
    </citation>
    <scope>NUCLEOTIDE SEQUENCE [LARGE SCALE GENOMIC DNA]</scope>
    <source>
        <strain evidence="3 4">HHB12029</strain>
    </source>
</reference>
<dbReference type="EMBL" id="KV426286">
    <property type="protein sequence ID" value="KZV83164.1"/>
    <property type="molecule type" value="Genomic_DNA"/>
</dbReference>
<dbReference type="InterPro" id="IPR012677">
    <property type="entry name" value="Nucleotide-bd_a/b_plait_sf"/>
</dbReference>
<proteinExistence type="predicted"/>
<feature type="compositionally biased region" description="Polar residues" evidence="1">
    <location>
        <begin position="176"/>
        <end position="194"/>
    </location>
</feature>
<protein>
    <submittedName>
        <fullName evidence="3">Uncharacterized protein</fullName>
    </submittedName>
</protein>
<accession>A0A165IQP9</accession>
<evidence type="ECO:0000313" key="3">
    <source>
        <dbReference type="EMBL" id="KZV93740.1"/>
    </source>
</evidence>
<dbReference type="Gene3D" id="3.30.70.330">
    <property type="match status" value="1"/>
</dbReference>
<evidence type="ECO:0000256" key="1">
    <source>
        <dbReference type="SAM" id="MobiDB-lite"/>
    </source>
</evidence>
<dbReference type="AlphaFoldDB" id="A0A165IQP9"/>
<dbReference type="EMBL" id="KV425984">
    <property type="protein sequence ID" value="KZV93740.1"/>
    <property type="molecule type" value="Genomic_DNA"/>
</dbReference>
<evidence type="ECO:0000313" key="4">
    <source>
        <dbReference type="Proteomes" id="UP000077266"/>
    </source>
</evidence>
<name>A0A165IQP9_EXIGL</name>
<feature type="region of interest" description="Disordered" evidence="1">
    <location>
        <begin position="162"/>
        <end position="256"/>
    </location>
</feature>
<gene>
    <name evidence="2" type="ORF">EXIGLDRAFT_324911</name>
    <name evidence="3" type="ORF">EXIGLDRAFT_612561</name>
</gene>
<evidence type="ECO:0000313" key="2">
    <source>
        <dbReference type="EMBL" id="KZV83164.1"/>
    </source>
</evidence>
<dbReference type="OrthoDB" id="5418203at2759"/>
<sequence length="256" mass="26232">MATAFPPLSAAVTRILALSGFPAQLKTRDIQNAFSEWENVNGGFKIKWLDDTNLLMVFADAGVAKRAYLQALASPHPMFTSPTGGNTTSIKPYDGPDAQLVIQAVNSRTGGGHRTRASMSAGPAPSAATVAAQAHIRGASVNLAALKANNANGYLSQSSSQQSNLSAIGREPSPTLPSIPNQPTLDALISSSLANDAAGSGRNGSPPSSEGERAAPPKLGDPGRRMVGAALGIRHPGLGQRAVSSNSDQQAVSVSD</sequence>
<keyword evidence="4" id="KW-1185">Reference proteome</keyword>
<feature type="compositionally biased region" description="Polar residues" evidence="1">
    <location>
        <begin position="242"/>
        <end position="256"/>
    </location>
</feature>
<organism evidence="3 4">
    <name type="scientific">Exidia glandulosa HHB12029</name>
    <dbReference type="NCBI Taxonomy" id="1314781"/>
    <lineage>
        <taxon>Eukaryota</taxon>
        <taxon>Fungi</taxon>
        <taxon>Dikarya</taxon>
        <taxon>Basidiomycota</taxon>
        <taxon>Agaricomycotina</taxon>
        <taxon>Agaricomycetes</taxon>
        <taxon>Auriculariales</taxon>
        <taxon>Exidiaceae</taxon>
        <taxon>Exidia</taxon>
    </lineage>
</organism>
<dbReference type="Proteomes" id="UP000077266">
    <property type="component" value="Unassembled WGS sequence"/>
</dbReference>